<dbReference type="GO" id="GO:0003697">
    <property type="term" value="F:single-stranded DNA binding"/>
    <property type="evidence" value="ECO:0007669"/>
    <property type="project" value="TreeGrafter"/>
</dbReference>
<dbReference type="OrthoDB" id="10258882at2759"/>
<evidence type="ECO:0000256" key="2">
    <source>
        <dbReference type="ARBA" id="ARBA00010727"/>
    </source>
</evidence>
<dbReference type="PANTHER" id="PTHR10507:SF0">
    <property type="entry name" value="CELL DIVISION CONTROL PROTEIN 45 HOMOLOG"/>
    <property type="match status" value="1"/>
</dbReference>
<evidence type="ECO:0000313" key="6">
    <source>
        <dbReference type="EMBL" id="VDD92207.1"/>
    </source>
</evidence>
<sequence length="567" mass="65449">MERCFDAKRQESFGRPIMVFDFSHILLISHNDVDALCATRIFIHLLDSDDVPFSLVTVTGWESLSRAIQDDVDKHNVMVLINCGGNRALLELETPPNMKVFIIDSLRPFDLDNVFAENNLNLLVSHDEVSDLKIPNMDDIYGSESESSEDDDETKDNLESIERRALKRSQKQQWYKKRADILWEYYEKSWYSIPSSIVLLELAHELGKSCAELMWCAVVGFNSQLMDNLVSLEAYTQICIDRLRPFIRRFSPRNSSLKGDDVLKISFDKELPLPMYTHWSLYKSMVNHDFFVCQTRYWQQRGDHQMRALLATLGLTLSECNQMYNAMSQDRRLEVFEILQKKINSNFASFTAVIGYFNRINACDFARVLSYRLEVGPSDEDAVHSRFMIALNMLKKFFSVRLDLDPFLKDIEGYKVCLEAVTSLVFVSINQSHILPTGPFFLLVVPQSEHVRLLASRHFLLIFANFVLKAFCTMGKRNRALRPLVVAIPLTGKDEGWFKVTGIMPLNTVYADVHYKSFIGRAFERVAERLTNCVIRRDYFDSSIILLRAEDRSRFFDGLQAVLEAIS</sequence>
<dbReference type="GO" id="GO:0006270">
    <property type="term" value="P:DNA replication initiation"/>
    <property type="evidence" value="ECO:0007669"/>
    <property type="project" value="InterPro"/>
</dbReference>
<dbReference type="InterPro" id="IPR003874">
    <property type="entry name" value="CDC45"/>
</dbReference>
<keyword evidence="4" id="KW-0539">Nucleus</keyword>
<evidence type="ECO:0000256" key="4">
    <source>
        <dbReference type="ARBA" id="ARBA00023242"/>
    </source>
</evidence>
<dbReference type="GO" id="GO:0003682">
    <property type="term" value="F:chromatin binding"/>
    <property type="evidence" value="ECO:0007669"/>
    <property type="project" value="TreeGrafter"/>
</dbReference>
<evidence type="ECO:0000256" key="5">
    <source>
        <dbReference type="ARBA" id="ARBA00023306"/>
    </source>
</evidence>
<keyword evidence="7" id="KW-1185">Reference proteome</keyword>
<dbReference type="Pfam" id="PF02724">
    <property type="entry name" value="CDC45"/>
    <property type="match status" value="1"/>
</dbReference>
<dbReference type="AlphaFoldDB" id="A0A0N4VAE7"/>
<evidence type="ECO:0000256" key="3">
    <source>
        <dbReference type="ARBA" id="ARBA00022705"/>
    </source>
</evidence>
<dbReference type="InterPro" id="IPR038763">
    <property type="entry name" value="DHH_sf"/>
</dbReference>
<keyword evidence="5" id="KW-0131">Cell cycle</keyword>
<organism evidence="8">
    <name type="scientific">Enterobius vermicularis</name>
    <name type="common">Human pinworm</name>
    <dbReference type="NCBI Taxonomy" id="51028"/>
    <lineage>
        <taxon>Eukaryota</taxon>
        <taxon>Metazoa</taxon>
        <taxon>Ecdysozoa</taxon>
        <taxon>Nematoda</taxon>
        <taxon>Chromadorea</taxon>
        <taxon>Rhabditida</taxon>
        <taxon>Spirurina</taxon>
        <taxon>Oxyuridomorpha</taxon>
        <taxon>Oxyuroidea</taxon>
        <taxon>Oxyuridae</taxon>
        <taxon>Enterobius</taxon>
    </lineage>
</organism>
<proteinExistence type="inferred from homology"/>
<comment type="similarity">
    <text evidence="2">Belongs to the CDC45 family.</text>
</comment>
<dbReference type="GO" id="GO:1902977">
    <property type="term" value="P:mitotic DNA replication preinitiation complex assembly"/>
    <property type="evidence" value="ECO:0007669"/>
    <property type="project" value="TreeGrafter"/>
</dbReference>
<dbReference type="Proteomes" id="UP000274131">
    <property type="component" value="Unassembled WGS sequence"/>
</dbReference>
<evidence type="ECO:0000313" key="8">
    <source>
        <dbReference type="WBParaSite" id="EVEC_0000743701-mRNA-1"/>
    </source>
</evidence>
<dbReference type="EMBL" id="UXUI01008713">
    <property type="protein sequence ID" value="VDD92207.1"/>
    <property type="molecule type" value="Genomic_DNA"/>
</dbReference>
<protein>
    <submittedName>
        <fullName evidence="8">Cell division control protein 45-like protein</fullName>
    </submittedName>
</protein>
<dbReference type="STRING" id="51028.A0A0N4VAE7"/>
<evidence type="ECO:0000256" key="1">
    <source>
        <dbReference type="ARBA" id="ARBA00004123"/>
    </source>
</evidence>
<dbReference type="SUPFAM" id="SSF64182">
    <property type="entry name" value="DHH phosphoesterases"/>
    <property type="match status" value="1"/>
</dbReference>
<name>A0A0N4VAE7_ENTVE</name>
<reference evidence="8" key="1">
    <citation type="submission" date="2017-02" db="UniProtKB">
        <authorList>
            <consortium name="WormBaseParasite"/>
        </authorList>
    </citation>
    <scope>IDENTIFICATION</scope>
</reference>
<dbReference type="GO" id="GO:0000727">
    <property type="term" value="P:double-strand break repair via break-induced replication"/>
    <property type="evidence" value="ECO:0007669"/>
    <property type="project" value="TreeGrafter"/>
</dbReference>
<evidence type="ECO:0000313" key="7">
    <source>
        <dbReference type="Proteomes" id="UP000274131"/>
    </source>
</evidence>
<dbReference type="PANTHER" id="PTHR10507">
    <property type="entry name" value="CDC45-RELATED PROTEIN"/>
    <property type="match status" value="1"/>
</dbReference>
<dbReference type="WBParaSite" id="EVEC_0000743701-mRNA-1">
    <property type="protein sequence ID" value="EVEC_0000743701-mRNA-1"/>
    <property type="gene ID" value="EVEC_0000743701"/>
</dbReference>
<gene>
    <name evidence="6" type="ORF">EVEC_LOCUS6958</name>
</gene>
<comment type="subcellular location">
    <subcellularLocation>
        <location evidence="1">Nucleus</location>
    </subcellularLocation>
</comment>
<dbReference type="GO" id="GO:0003688">
    <property type="term" value="F:DNA replication origin binding"/>
    <property type="evidence" value="ECO:0007669"/>
    <property type="project" value="TreeGrafter"/>
</dbReference>
<accession>A0A0N4VAE7</accession>
<reference evidence="6 7" key="2">
    <citation type="submission" date="2018-10" db="EMBL/GenBank/DDBJ databases">
        <authorList>
            <consortium name="Pathogen Informatics"/>
        </authorList>
    </citation>
    <scope>NUCLEOTIDE SEQUENCE [LARGE SCALE GENOMIC DNA]</scope>
</reference>
<dbReference type="GO" id="GO:0031261">
    <property type="term" value="C:DNA replication preinitiation complex"/>
    <property type="evidence" value="ECO:0007669"/>
    <property type="project" value="TreeGrafter"/>
</dbReference>
<keyword evidence="3" id="KW-0235">DNA replication</keyword>